<feature type="compositionally biased region" description="Basic and acidic residues" evidence="1">
    <location>
        <begin position="478"/>
        <end position="502"/>
    </location>
</feature>
<feature type="compositionally biased region" description="Polar residues" evidence="1">
    <location>
        <begin position="733"/>
        <end position="754"/>
    </location>
</feature>
<feature type="region of interest" description="Disordered" evidence="1">
    <location>
        <begin position="33"/>
        <end position="69"/>
    </location>
</feature>
<protein>
    <submittedName>
        <fullName evidence="2">Uncharacterized protein</fullName>
    </submittedName>
</protein>
<feature type="compositionally biased region" description="Basic residues" evidence="1">
    <location>
        <begin position="466"/>
        <end position="477"/>
    </location>
</feature>
<feature type="compositionally biased region" description="Polar residues" evidence="1">
    <location>
        <begin position="669"/>
        <end position="685"/>
    </location>
</feature>
<feature type="compositionally biased region" description="Pro residues" evidence="1">
    <location>
        <begin position="644"/>
        <end position="666"/>
    </location>
</feature>
<reference evidence="2 3" key="1">
    <citation type="journal article" date="2019" name="Mol. Ecol. Resour.">
        <title>Improving Illumina assemblies with Hi-C and long reads: an example with the North African dromedary.</title>
        <authorList>
            <person name="Elbers J.P."/>
            <person name="Rogers M.F."/>
            <person name="Perelman P.L."/>
            <person name="Proskuryakova A.A."/>
            <person name="Serdyukova N.A."/>
            <person name="Johnson W.E."/>
            <person name="Horin P."/>
            <person name="Corander J."/>
            <person name="Murphy D."/>
            <person name="Burger P.A."/>
        </authorList>
    </citation>
    <scope>NUCLEOTIDE SEQUENCE [LARGE SCALE GENOMIC DNA]</scope>
    <source>
        <strain evidence="2">Drom800</strain>
        <tissue evidence="2">Blood</tissue>
    </source>
</reference>
<sequence>MVPELHLLTPNPVPLPKVLSCDNPGREVLTLSRRVGRRVGGSGRDGLSSRPQSKGNHRQRNSSTEMIGDCRGQHRMAKDIRSSWFKAAGLPWPLNKGASWRSWALPLYSVPWRQLGLHVASNRDACHCAFSVNLQLPPKCDTGALKAANRLKMASQVLADWAKLRAELGGLWCLWFCRVSPGAAWLPEKGQVGAGVKNRIQPPSSWLTAHREGRGHVLPTSAATVAQGRPSWWSPAQDAVGRWGSGWVFTGWKPDRSCDIQGSRGEDGDIVQGLWLGGMQGQDWVTDFPHLGSSERSGKMAVLTEGRGAVGASLAVPERGLPSLRSLPHTGLGGQSCVPHLDRCLGRDDLPAQPQRLGARSLPPLPASLPEPCLPFRVCLKGHVSPPTAPSLTRPDPLRCNAELTVAARGFWGLRSSRGAEPPPSVPPAHQAHQDQGQRQAQQRGGAEEQRGKRQRGLRLDLGRRPGAHRLLRLQRRRLLEATGREGRGQKRGTKGEGKVEGGEAGPGRGGTARRTQGGRGVKRRDGEGHAALAGPHPIPRPHTPVNQVTSQVLGQVEAMPETLAGWRPLRPSGRLLPGLGSGVRRRLQATQLRTSTHCVGAGPSLPLRPLAPRLMLPKPMLPLHTRLRLSLTSAVPPGGNREGPPPTPWPRPPDYWGPGPQPPRPSICGSSIQPVNHHPQTTTGRAAEAQTRACSRQQRTGLLIRTQTSGWPPLPLSQVIPTRHLPPPASSGEPSCPSQAELVSSSNTQQYQARPSPWRGQEGFLEEMVRRCLLDGERAKGVPSVTKGLEAKYEGQRVLGPEGWAGALRHWGAMQGFKLGVSKSDLPVSEEPLAGGWGWGGLQRVSRRETQISRRRDRLTDRPRPNRHCPYSSMFGEAPPVSHPGLSDRHTSPLNLPWHLLWQRASAWSSGLVPQALRVGGAQRKDREGLRGRSKGKCMERGKGKLALGTDMATASGDAAEGGRLRLQMGRVRPQPQAWGKEGSELLWGWRLDRATRAARRLAPWSRVREQASRCLGGEGDATEFLVPGTRELTQNPESAGLEEPWPTASLSPCSRASNSVAGRRSGSGVVGVGVGVGVWSLERSRGRESPPMGQRGGGKARRLGRSLQPITSGAVTCNLSPAVPLVRTRHLLTCVPDIQAMLAGFWETAGGTSPWERVGPGLGSFTRATSARAAPGLSPGGRSDSGLQPAGESQSCTLATLKEKRSYSLDTLTGCLRRLSRHRGRHVQVLDSRQTFPLVPPEQRRRMTQHVRGGLDGACVQPAMKCGLCPSCLRDKVGEVRKPCWTSLIPRGIDTQPPRSGCESALRPGMHAGPHGVNCPGGLSLTPQPWPWEGFDVGPRDTGTGWERQEDQHKILVRPESPAIQGQVMPFHAAVIKSLPRLTQAPFASPLSSTPRGCWPEQPQQFSWPDPRLGDVRPLCEPHSQREWSPHFLGGQACWCARWMEAIRPGWGRGGGAGNLPRATPTSGIIQGTTQEGQGCCWLWAPAGFGPCVSAQADSMEGHGLGKGPVRSWNRGTEVQVIPEDAQGPVQQLGRWQKMLSACLALGPACHPHPLPQPCGGGTSQAAPRPLSAPIPTIQHLWADDTGGGVGVRSSKKRTNPALQGCDSLRPGIHRMLASSQGSPDVTEGPKEGYLLSRSGALGTAHPLSLPELIWGERAEQPTTLSPSASPSVCERFFHNDSLPVPLGEGLRQQVSSGKGPLVLESCQVGQTQQGGGAAVAGLYLKTIPRSPHPPHPWAQPAHPRGHRLCGGGHFGFSEPHKNLKRSRLRPRSHCMLAADSKSVGLKGRVLSHCITSPLHGPRLPLLLLTEGWRHRCHAAEPSPRREALPPGQGWDTSNWGQDACFLGPGLNGCPQPGGLRAQKNLLDVLSTRWGPKYPTLLCALGEHGCGSSQAQLKGTSPRSLRLPIHSDLQPRGWCLPSVIAFKVPTLKQPTTASPVSLHPPQHPAPILSSTGHKDCRPEDGRQPFRGCSALLCRAPAKLAGAGSSDSIVLPQLLEGSQVLGWRIAPCWLAERGGVWEGPPPSQNRQAGCAHTTLGHQAPKTYPTLHLPSTWPCKAPPFMAQAPEGLKTMLVSRSRRSLEKAGLLDLCRSCPSPETNAHLDAHHQPLPLTRTHPQPQHRSWPLFPNTKGVLGQPLPRPTPSSSQCSYPAHRPPLHGVSCAKGTPTGGNGTLRDCPSKWLLSLARVHHFCVPSSGSAQLALPPISYVSVGTPLMPTEMRKHCHPHRHEALRTSGDVRTELESPKLRFSAGPGDCLEASQAGALGQDWKDPKERKAGPTLMTPAPSFQVGPSSVKAVSCGCHDDVKAGALRCCHCPGHQAGMALRPEDGGQGTSRILRPLPPGLRSPQLLCDCPATGEQPEPRPASGFHLCHCTQSSQRSKQATTRSCKNSEARMWGQIGSPTPPARFLIVPSQSGREAGVPPAGPPTRCARPAGEGGICPQGAACQTLACSPATASECLLSQAPSCGDRQPRGLVALTVLLSRDSRFRAETPGTWPAQICSMRTRRCAMVVRKPSTCRGRAEKSGEAACSPYSGQFRGLPERGWGLDGGTAIVNCPEAHSEQGLVSTNAWEHRFQRLQRLPYQQPEKDTHRDGKEGWTEGGLTGDREALSTNSSHVRAFEGLVGPEELWDWAGQDHPRARSIPSSSCSLSNWGGGITNTSHPSQRPGTSSPPALTPPFF</sequence>
<keyword evidence="3" id="KW-1185">Reference proteome</keyword>
<organism evidence="2 3">
    <name type="scientific">Camelus dromedarius</name>
    <name type="common">Dromedary</name>
    <name type="synonym">Arabian camel</name>
    <dbReference type="NCBI Taxonomy" id="9838"/>
    <lineage>
        <taxon>Eukaryota</taxon>
        <taxon>Metazoa</taxon>
        <taxon>Chordata</taxon>
        <taxon>Craniata</taxon>
        <taxon>Vertebrata</taxon>
        <taxon>Euteleostomi</taxon>
        <taxon>Mammalia</taxon>
        <taxon>Eutheria</taxon>
        <taxon>Laurasiatheria</taxon>
        <taxon>Artiodactyla</taxon>
        <taxon>Tylopoda</taxon>
        <taxon>Camelidae</taxon>
        <taxon>Camelus</taxon>
    </lineage>
</organism>
<feature type="region of interest" description="Disordered" evidence="1">
    <location>
        <begin position="633"/>
        <end position="760"/>
    </location>
</feature>
<feature type="compositionally biased region" description="Polar residues" evidence="1">
    <location>
        <begin position="693"/>
        <end position="711"/>
    </location>
</feature>
<feature type="region of interest" description="Disordered" evidence="1">
    <location>
        <begin position="2639"/>
        <end position="2683"/>
    </location>
</feature>
<accession>A0A5N4DG72</accession>
<feature type="compositionally biased region" description="Basic and acidic residues" evidence="1">
    <location>
        <begin position="2589"/>
        <end position="2601"/>
    </location>
</feature>
<feature type="region of interest" description="Disordered" evidence="1">
    <location>
        <begin position="2111"/>
        <end position="2153"/>
    </location>
</feature>
<feature type="region of interest" description="Disordered" evidence="1">
    <location>
        <begin position="859"/>
        <end position="878"/>
    </location>
</feature>
<comment type="caution">
    <text evidence="2">The sequence shown here is derived from an EMBL/GenBank/DDBJ whole genome shotgun (WGS) entry which is preliminary data.</text>
</comment>
<gene>
    <name evidence="2" type="ORF">Cadr_000017514</name>
</gene>
<name>A0A5N4DG72_CAMDR</name>
<feature type="region of interest" description="Disordered" evidence="1">
    <location>
        <begin position="414"/>
        <end position="545"/>
    </location>
</feature>
<feature type="compositionally biased region" description="Polar residues" evidence="1">
    <location>
        <begin position="2646"/>
        <end position="2676"/>
    </location>
</feature>
<feature type="region of interest" description="Disordered" evidence="1">
    <location>
        <begin position="1589"/>
        <end position="1611"/>
    </location>
</feature>
<feature type="region of interest" description="Disordered" evidence="1">
    <location>
        <begin position="1173"/>
        <end position="1196"/>
    </location>
</feature>
<evidence type="ECO:0000313" key="3">
    <source>
        <dbReference type="Proteomes" id="UP000299084"/>
    </source>
</evidence>
<dbReference type="EMBL" id="JWIN03000012">
    <property type="protein sequence ID" value="KAB1270152.1"/>
    <property type="molecule type" value="Genomic_DNA"/>
</dbReference>
<proteinExistence type="predicted"/>
<evidence type="ECO:0000313" key="2">
    <source>
        <dbReference type="EMBL" id="KAB1270152.1"/>
    </source>
</evidence>
<feature type="region of interest" description="Disordered" evidence="1">
    <location>
        <begin position="2588"/>
        <end position="2611"/>
    </location>
</feature>
<feature type="compositionally biased region" description="Low complexity" evidence="1">
    <location>
        <begin position="429"/>
        <end position="445"/>
    </location>
</feature>
<dbReference type="Proteomes" id="UP000299084">
    <property type="component" value="Unassembled WGS sequence"/>
</dbReference>
<evidence type="ECO:0000256" key="1">
    <source>
        <dbReference type="SAM" id="MobiDB-lite"/>
    </source>
</evidence>
<feature type="compositionally biased region" description="Basic and acidic residues" evidence="1">
    <location>
        <begin position="446"/>
        <end position="464"/>
    </location>
</feature>